<dbReference type="Proteomes" id="UP000439903">
    <property type="component" value="Unassembled WGS sequence"/>
</dbReference>
<reference evidence="1 2" key="1">
    <citation type="journal article" date="2019" name="Environ. Microbiol.">
        <title>At the nexus of three kingdoms: the genome of the mycorrhizal fungus Gigaspora margarita provides insights into plant, endobacterial and fungal interactions.</title>
        <authorList>
            <person name="Venice F."/>
            <person name="Ghignone S."/>
            <person name="Salvioli di Fossalunga A."/>
            <person name="Amselem J."/>
            <person name="Novero M."/>
            <person name="Xianan X."/>
            <person name="Sedzielewska Toro K."/>
            <person name="Morin E."/>
            <person name="Lipzen A."/>
            <person name="Grigoriev I.V."/>
            <person name="Henrissat B."/>
            <person name="Martin F.M."/>
            <person name="Bonfante P."/>
        </authorList>
    </citation>
    <scope>NUCLEOTIDE SEQUENCE [LARGE SCALE GENOMIC DNA]</scope>
    <source>
        <strain evidence="1 2">BEG34</strain>
    </source>
</reference>
<accession>A0A8H4B0U4</accession>
<proteinExistence type="predicted"/>
<name>A0A8H4B0U4_GIGMA</name>
<sequence length="1141" mass="132704">MDSVVRHYLYNNIFLQKDPIPLMGSIITEIFWKEEDAINKPFLRILQDPREILQASSRLKVINSALKINNLDSSMATLCCDIIQKEFFVDMSISEMAQYFRHAVQTLLEKTFEPLKHISAIAFLKEFVCCMWNQTLQDNYTQPIPFIGIMDISEFDGDVLIEEINNFMNEGNPLIHSLKVYFLRELRHKGLSIDDLQRFCVAHQDKFPWLSTFKWNDNKNNRFPFNPYWKLPEYCQVESAFKESCKAGNKAPFQAFMQQLLNSKAFRARIALIGLIISRLLYVDNEQGAEHQAVVFLKVVRKLNNLSTGYKQTIEKMLSNNQSLLRSDNATINNNLCLKSVIYHIIALHASIQPDSNPLAAYFHKIETCQDMFILATASNNDSLILNAVDTRSFMQMIQYACICGYRYIIASYVGNQRLDKPQIIEPVKSKGQPGYIGEQVNNMINHSVRSMPTSSYRILHLIVHALIGTYAHSPATLTFLCKHNQTINDSEQYCLDHIINDWTVLRQILYCSDEDLALLFHSLLTEMTLSPPPMSMLKTMAEREDWEIQFTQNYVFPLVKNVPKTIMSFRMALDAASTDQDNNSNIIDEIDQAIVINNECRLSKLPRLWRKIDIVNFNSFHAYYNRGLPQYQIKYPFLAVFFKYFERLEIIKNLWQIVQFVKILHSRLSYRITRKDAEKMTFDEFINMEANRTDLYKMFQKFEDSWNSVIDKVDRYICHELNEKPVMNRSMPIIMGLIEAKDPSFYLCAILEYLIDMQNNFLRDVMTIPGSCKSLKFLEQHSFDAEEGISTTTIETPNQYSIRLLTLNQACIDNIIIYDREELDGIHMFSQRNLEIGCGLDVTYDLQKIEIELARQLVFEKVYIDKVDETSLYLPPFSYHMELIQVSLSILGDIRDLIPQEQIPPEQAELLIGSPANLSYAFLDTSLDNPSEILSSLEILLCFIKRISGGNGESFIKDYINQWSTLSRLNENDEFRNLLNLPLKLKHIISLYELIEGQVANLTIEYTHDKYKEKLTSKQPEEIENLIDFETKQPAKIVNGKIEKFSAEVFATALKRFIYRFLQNENQKETDPLYLYICEPSLHFWPPAISELKNLDESFPKSLCVNQAYKAYKFVEEQIGYHKKMVSSREQQVQNQLNNP</sequence>
<organism evidence="1 2">
    <name type="scientific">Gigaspora margarita</name>
    <dbReference type="NCBI Taxonomy" id="4874"/>
    <lineage>
        <taxon>Eukaryota</taxon>
        <taxon>Fungi</taxon>
        <taxon>Fungi incertae sedis</taxon>
        <taxon>Mucoromycota</taxon>
        <taxon>Glomeromycotina</taxon>
        <taxon>Glomeromycetes</taxon>
        <taxon>Diversisporales</taxon>
        <taxon>Gigasporaceae</taxon>
        <taxon>Gigaspora</taxon>
    </lineage>
</organism>
<protein>
    <submittedName>
        <fullName evidence="1">E3 ubiquitin-protein ligase</fullName>
    </submittedName>
</protein>
<dbReference type="OrthoDB" id="2408987at2759"/>
<keyword evidence="2" id="KW-1185">Reference proteome</keyword>
<dbReference type="EMBL" id="WTPW01000080">
    <property type="protein sequence ID" value="KAF0550869.1"/>
    <property type="molecule type" value="Genomic_DNA"/>
</dbReference>
<comment type="caution">
    <text evidence="1">The sequence shown here is derived from an EMBL/GenBank/DDBJ whole genome shotgun (WGS) entry which is preliminary data.</text>
</comment>
<gene>
    <name evidence="1" type="ORF">F8M41_023863</name>
</gene>
<evidence type="ECO:0000313" key="2">
    <source>
        <dbReference type="Proteomes" id="UP000439903"/>
    </source>
</evidence>
<dbReference type="AlphaFoldDB" id="A0A8H4B0U4"/>
<evidence type="ECO:0000313" key="1">
    <source>
        <dbReference type="EMBL" id="KAF0550869.1"/>
    </source>
</evidence>